<reference evidence="2 3" key="1">
    <citation type="submission" date="2016-08" db="EMBL/GenBank/DDBJ databases">
        <title>A new outlook on sporulation: Clostridium algidixylanolyticum.</title>
        <authorList>
            <person name="Poppleton D.I."/>
            <person name="Gribaldo S."/>
        </authorList>
    </citation>
    <scope>NUCLEOTIDE SEQUENCE [LARGE SCALE GENOMIC DNA]</scope>
    <source>
        <strain evidence="2 3">SPL73</strain>
    </source>
</reference>
<sequence length="152" mass="17756">MKFKNVLIVVNDIELSKKFYKELFGLRVISDFGENVILSEGLVLQEKKMWEKLIHKETHMGGNDGELYFEESYLDAFLEKLENSVFRIRYVNPLSEHDWGQRVIRIYDPDDHIIEISESLLFVARRLLNAGMSLEKVSLKTGMPMEQLEGMV</sequence>
<dbReference type="SUPFAM" id="SSF54593">
    <property type="entry name" value="Glyoxalase/Bleomycin resistance protein/Dihydroxybiphenyl dioxygenase"/>
    <property type="match status" value="1"/>
</dbReference>
<evidence type="ECO:0000313" key="3">
    <source>
        <dbReference type="Proteomes" id="UP000284277"/>
    </source>
</evidence>
<evidence type="ECO:0000313" key="2">
    <source>
        <dbReference type="EMBL" id="RKD30279.1"/>
    </source>
</evidence>
<protein>
    <recommendedName>
        <fullName evidence="1">VOC domain-containing protein</fullName>
    </recommendedName>
</protein>
<name>A0A419SYN9_9FIRM</name>
<proteinExistence type="predicted"/>
<dbReference type="Pfam" id="PF12681">
    <property type="entry name" value="Glyoxalase_2"/>
    <property type="match status" value="1"/>
</dbReference>
<accession>A0A419SYN9</accession>
<dbReference type="AlphaFoldDB" id="A0A419SYN9"/>
<dbReference type="InterPro" id="IPR037523">
    <property type="entry name" value="VOC_core"/>
</dbReference>
<keyword evidence="3" id="KW-1185">Reference proteome</keyword>
<dbReference type="InterPro" id="IPR029068">
    <property type="entry name" value="Glyas_Bleomycin-R_OHBP_Dase"/>
</dbReference>
<dbReference type="EMBL" id="MCIA01000031">
    <property type="protein sequence ID" value="RKD30279.1"/>
    <property type="molecule type" value="Genomic_DNA"/>
</dbReference>
<dbReference type="Proteomes" id="UP000284277">
    <property type="component" value="Unassembled WGS sequence"/>
</dbReference>
<gene>
    <name evidence="2" type="ORF">BET01_06710</name>
</gene>
<dbReference type="InterPro" id="IPR025870">
    <property type="entry name" value="Glyoxalase-like_dom"/>
</dbReference>
<dbReference type="OrthoDB" id="9815599at2"/>
<comment type="caution">
    <text evidence="2">The sequence shown here is derived from an EMBL/GenBank/DDBJ whole genome shotgun (WGS) entry which is preliminary data.</text>
</comment>
<dbReference type="RefSeq" id="WP_120197802.1">
    <property type="nucleotide sequence ID" value="NZ_MCIA01000031.1"/>
</dbReference>
<organism evidence="2 3">
    <name type="scientific">Lacrimispora algidixylanolytica</name>
    <dbReference type="NCBI Taxonomy" id="94868"/>
    <lineage>
        <taxon>Bacteria</taxon>
        <taxon>Bacillati</taxon>
        <taxon>Bacillota</taxon>
        <taxon>Clostridia</taxon>
        <taxon>Lachnospirales</taxon>
        <taxon>Lachnospiraceae</taxon>
        <taxon>Lacrimispora</taxon>
    </lineage>
</organism>
<dbReference type="Gene3D" id="3.10.180.10">
    <property type="entry name" value="2,3-Dihydroxybiphenyl 1,2-Dioxygenase, domain 1"/>
    <property type="match status" value="1"/>
</dbReference>
<feature type="domain" description="VOC" evidence="1">
    <location>
        <begin position="2"/>
        <end position="119"/>
    </location>
</feature>
<dbReference type="PROSITE" id="PS51819">
    <property type="entry name" value="VOC"/>
    <property type="match status" value="1"/>
</dbReference>
<evidence type="ECO:0000259" key="1">
    <source>
        <dbReference type="PROSITE" id="PS51819"/>
    </source>
</evidence>